<dbReference type="AlphaFoldDB" id="A0A1H9TYQ7"/>
<proteinExistence type="predicted"/>
<feature type="transmembrane region" description="Helical" evidence="1">
    <location>
        <begin position="125"/>
        <end position="148"/>
    </location>
</feature>
<dbReference type="RefSeq" id="WP_074756816.1">
    <property type="nucleotide sequence ID" value="NZ_FOGJ01000016.1"/>
</dbReference>
<dbReference type="EMBL" id="FOGJ01000016">
    <property type="protein sequence ID" value="SES02192.1"/>
    <property type="molecule type" value="Genomic_DNA"/>
</dbReference>
<keyword evidence="1" id="KW-0812">Transmembrane</keyword>
<dbReference type="eggNOG" id="ENOG5031VXQ">
    <property type="taxonomic scope" value="Bacteria"/>
</dbReference>
<organism evidence="2 3">
    <name type="scientific">Butyrivibrio fibrisolvens</name>
    <dbReference type="NCBI Taxonomy" id="831"/>
    <lineage>
        <taxon>Bacteria</taxon>
        <taxon>Bacillati</taxon>
        <taxon>Bacillota</taxon>
        <taxon>Clostridia</taxon>
        <taxon>Lachnospirales</taxon>
        <taxon>Lachnospiraceae</taxon>
        <taxon>Butyrivibrio</taxon>
    </lineage>
</organism>
<feature type="transmembrane region" description="Helical" evidence="1">
    <location>
        <begin position="69"/>
        <end position="91"/>
    </location>
</feature>
<sequence>MEQYENNQNNNGQGAYFQGSANENVNYSNNIYQGNGQQNSYMQGGHAAMLNGKAVSTDRMAAEMEKEENVGLGILGSIGGALIGVVFMVVLYKLGRVAFYTGVIMGLCAFKGYEMLSGRKTKKGIVISIIAVLAMVYVGTRFCFALDITSAFRGYNVFEAFIEVDEKIAQFNLGDAFNEMLIQQYIFAGIGAIIAVFSKIGENKENTSQKGIGAFRK</sequence>
<evidence type="ECO:0000313" key="2">
    <source>
        <dbReference type="EMBL" id="SES02192.1"/>
    </source>
</evidence>
<gene>
    <name evidence="2" type="ORF">SAMN04487884_11680</name>
</gene>
<evidence type="ECO:0000313" key="3">
    <source>
        <dbReference type="Proteomes" id="UP000182584"/>
    </source>
</evidence>
<keyword evidence="1" id="KW-1133">Transmembrane helix</keyword>
<feature type="transmembrane region" description="Helical" evidence="1">
    <location>
        <begin position="182"/>
        <end position="200"/>
    </location>
</feature>
<evidence type="ECO:0000256" key="1">
    <source>
        <dbReference type="SAM" id="Phobius"/>
    </source>
</evidence>
<feature type="transmembrane region" description="Helical" evidence="1">
    <location>
        <begin position="97"/>
        <end position="113"/>
    </location>
</feature>
<dbReference type="Proteomes" id="UP000182584">
    <property type="component" value="Unassembled WGS sequence"/>
</dbReference>
<keyword evidence="1" id="KW-0472">Membrane</keyword>
<name>A0A1H9TYQ7_BUTFI</name>
<protein>
    <submittedName>
        <fullName evidence="2">Uncharacterized protein</fullName>
    </submittedName>
</protein>
<dbReference type="OrthoDB" id="1653241at2"/>
<reference evidence="2 3" key="1">
    <citation type="submission" date="2016-10" db="EMBL/GenBank/DDBJ databases">
        <authorList>
            <person name="de Groot N.N."/>
        </authorList>
    </citation>
    <scope>NUCLEOTIDE SEQUENCE [LARGE SCALE GENOMIC DNA]</scope>
    <source>
        <strain evidence="2 3">AR40</strain>
    </source>
</reference>
<accession>A0A1H9TYQ7</accession>